<organism evidence="1 2">
    <name type="scientific">Pseudomonas fluorescens</name>
    <dbReference type="NCBI Taxonomy" id="294"/>
    <lineage>
        <taxon>Bacteria</taxon>
        <taxon>Pseudomonadati</taxon>
        <taxon>Pseudomonadota</taxon>
        <taxon>Gammaproteobacteria</taxon>
        <taxon>Pseudomonadales</taxon>
        <taxon>Pseudomonadaceae</taxon>
        <taxon>Pseudomonas</taxon>
    </lineage>
</organism>
<feature type="non-terminal residue" evidence="1">
    <location>
        <position position="1"/>
    </location>
</feature>
<feature type="non-terminal residue" evidence="1">
    <location>
        <position position="82"/>
    </location>
</feature>
<dbReference type="EMBL" id="PVUH01000240">
    <property type="protein sequence ID" value="PRW79267.1"/>
    <property type="molecule type" value="Genomic_DNA"/>
</dbReference>
<sequence length="82" mass="8441">VFVAVSFSGTASTSPDGITWTGRALPVNTNWQSVTYGNGVFVAVANGSTIAATSPDGITWTQRTLPASASWQSVTFGNGVFV</sequence>
<evidence type="ECO:0000313" key="1">
    <source>
        <dbReference type="EMBL" id="PRW79267.1"/>
    </source>
</evidence>
<evidence type="ECO:0008006" key="3">
    <source>
        <dbReference type="Google" id="ProtNLM"/>
    </source>
</evidence>
<proteinExistence type="predicted"/>
<dbReference type="AlphaFoldDB" id="A0A2T0HI46"/>
<accession>A0A2T0HI46</accession>
<comment type="caution">
    <text evidence="1">The sequence shown here is derived from an EMBL/GenBank/DDBJ whole genome shotgun (WGS) entry which is preliminary data.</text>
</comment>
<reference evidence="1 2" key="1">
    <citation type="submission" date="2018-03" db="EMBL/GenBank/DDBJ databases">
        <title>Blue discolouration in mozzarella cheese caused by Pseudomonas fluorescens.</title>
        <authorList>
            <person name="Chiesa F."/>
            <person name="Dalmasso A."/>
            <person name="Lomonaco S."/>
        </authorList>
    </citation>
    <scope>NUCLEOTIDE SEQUENCE [LARGE SCALE GENOMIC DNA]</scope>
    <source>
        <strain evidence="1 2">11293</strain>
    </source>
</reference>
<protein>
    <recommendedName>
        <fullName evidence="3">Glycosyl hydrolase</fullName>
    </recommendedName>
</protein>
<gene>
    <name evidence="1" type="ORF">C7A10_32625</name>
</gene>
<name>A0A2T0HI46_PSEFL</name>
<dbReference type="Proteomes" id="UP000239731">
    <property type="component" value="Unassembled WGS sequence"/>
</dbReference>
<evidence type="ECO:0000313" key="2">
    <source>
        <dbReference type="Proteomes" id="UP000239731"/>
    </source>
</evidence>